<dbReference type="InterPro" id="IPR036634">
    <property type="entry name" value="PRD_sf"/>
</dbReference>
<dbReference type="RefSeq" id="WP_338464827.1">
    <property type="nucleotide sequence ID" value="NZ_CP144921.1"/>
</dbReference>
<dbReference type="PROSITE" id="PS51094">
    <property type="entry name" value="PTS_EIIA_TYPE_2"/>
    <property type="match status" value="1"/>
</dbReference>
<evidence type="ECO:0000313" key="7">
    <source>
        <dbReference type="EMBL" id="WWA28804.1"/>
    </source>
</evidence>
<feature type="domain" description="PRD" evidence="6">
    <location>
        <begin position="292"/>
        <end position="399"/>
    </location>
</feature>
<evidence type="ECO:0000259" key="5">
    <source>
        <dbReference type="PROSITE" id="PS51094"/>
    </source>
</evidence>
<dbReference type="Proteomes" id="UP001341136">
    <property type="component" value="Chromosome"/>
</dbReference>
<dbReference type="Pfam" id="PF00359">
    <property type="entry name" value="PTS_EIIA_2"/>
    <property type="match status" value="1"/>
</dbReference>
<evidence type="ECO:0000256" key="3">
    <source>
        <dbReference type="ARBA" id="ARBA00023159"/>
    </source>
</evidence>
<evidence type="ECO:0000259" key="6">
    <source>
        <dbReference type="PROSITE" id="PS51372"/>
    </source>
</evidence>
<dbReference type="PROSITE" id="PS51372">
    <property type="entry name" value="PRD_2"/>
    <property type="match status" value="2"/>
</dbReference>
<dbReference type="Gene3D" id="1.10.1790.10">
    <property type="entry name" value="PRD domain"/>
    <property type="match status" value="1"/>
</dbReference>
<protein>
    <submittedName>
        <fullName evidence="7">HTH domain-containing protein</fullName>
    </submittedName>
</protein>
<dbReference type="Pfam" id="PF00874">
    <property type="entry name" value="PRD"/>
    <property type="match status" value="1"/>
</dbReference>
<dbReference type="InterPro" id="IPR007737">
    <property type="entry name" value="Mga_HTH"/>
</dbReference>
<dbReference type="Pfam" id="PF08279">
    <property type="entry name" value="HTH_11"/>
    <property type="match status" value="1"/>
</dbReference>
<accession>A0ABZ2CW88</accession>
<dbReference type="SUPFAM" id="SSF46785">
    <property type="entry name" value="Winged helix' DNA-binding domain"/>
    <property type="match status" value="1"/>
</dbReference>
<dbReference type="InterPro" id="IPR011608">
    <property type="entry name" value="PRD"/>
</dbReference>
<dbReference type="InterPro" id="IPR002178">
    <property type="entry name" value="PTS_EIIA_type-2_dom"/>
</dbReference>
<dbReference type="PANTHER" id="PTHR30185:SF18">
    <property type="entry name" value="TRANSCRIPTIONAL REGULATOR MTLR"/>
    <property type="match status" value="1"/>
</dbReference>
<dbReference type="Gene3D" id="3.40.930.10">
    <property type="entry name" value="Mannitol-specific EII, Chain A"/>
    <property type="match status" value="1"/>
</dbReference>
<dbReference type="InterPro" id="IPR050661">
    <property type="entry name" value="BglG_antiterminators"/>
</dbReference>
<gene>
    <name evidence="7" type="ORF">V5G21_13700</name>
</gene>
<evidence type="ECO:0000256" key="2">
    <source>
        <dbReference type="ARBA" id="ARBA00023015"/>
    </source>
</evidence>
<keyword evidence="4" id="KW-0804">Transcription</keyword>
<dbReference type="SUPFAM" id="SSF63520">
    <property type="entry name" value="PTS-regulatory domain, PRD"/>
    <property type="match status" value="2"/>
</dbReference>
<keyword evidence="8" id="KW-1185">Reference proteome</keyword>
<dbReference type="InterPro" id="IPR013196">
    <property type="entry name" value="HTH_11"/>
</dbReference>
<feature type="domain" description="PRD" evidence="6">
    <location>
        <begin position="185"/>
        <end position="288"/>
    </location>
</feature>
<dbReference type="InterPro" id="IPR036388">
    <property type="entry name" value="WH-like_DNA-bd_sf"/>
</dbReference>
<keyword evidence="2" id="KW-0805">Transcription regulation</keyword>
<dbReference type="PANTHER" id="PTHR30185">
    <property type="entry name" value="CRYPTIC BETA-GLUCOSIDE BGL OPERON ANTITERMINATOR"/>
    <property type="match status" value="1"/>
</dbReference>
<evidence type="ECO:0000313" key="8">
    <source>
        <dbReference type="Proteomes" id="UP001341136"/>
    </source>
</evidence>
<dbReference type="SUPFAM" id="SSF55804">
    <property type="entry name" value="Phoshotransferase/anion transport protein"/>
    <property type="match status" value="1"/>
</dbReference>
<proteinExistence type="predicted"/>
<feature type="domain" description="PTS EIIA type-2" evidence="5">
    <location>
        <begin position="473"/>
        <end position="622"/>
    </location>
</feature>
<dbReference type="Gene3D" id="1.10.10.10">
    <property type="entry name" value="Winged helix-like DNA-binding domain superfamily/Winged helix DNA-binding domain"/>
    <property type="match status" value="1"/>
</dbReference>
<keyword evidence="1" id="KW-0677">Repeat</keyword>
<dbReference type="Pfam" id="PF05043">
    <property type="entry name" value="Mga"/>
    <property type="match status" value="1"/>
</dbReference>
<dbReference type="EMBL" id="CP144921">
    <property type="protein sequence ID" value="WWA28804.1"/>
    <property type="molecule type" value="Genomic_DNA"/>
</dbReference>
<name>A0ABZ2CW88_9BACI</name>
<organism evidence="7 8">
    <name type="scientific">Shouchella rhizosphaerae</name>
    <dbReference type="NCBI Taxonomy" id="866786"/>
    <lineage>
        <taxon>Bacteria</taxon>
        <taxon>Bacillati</taxon>
        <taxon>Bacillota</taxon>
        <taxon>Bacilli</taxon>
        <taxon>Bacillales</taxon>
        <taxon>Bacillaceae</taxon>
        <taxon>Shouchella</taxon>
    </lineage>
</organism>
<evidence type="ECO:0000256" key="4">
    <source>
        <dbReference type="ARBA" id="ARBA00023163"/>
    </source>
</evidence>
<evidence type="ECO:0000256" key="1">
    <source>
        <dbReference type="ARBA" id="ARBA00022737"/>
    </source>
</evidence>
<dbReference type="InterPro" id="IPR036390">
    <property type="entry name" value="WH_DNA-bd_sf"/>
</dbReference>
<sequence length="622" mass="73156">MVRLQKKRNQLIDFLANQNREYVSASALAEILNVTDRTIRNYIKDINESFSDIVIISSPQGYKLLKDDSQIDQERVGSTNKEMEEVLLEFEIIQFLMNEDRYTTYDEIADQFYYSPQTIRSRMQRLTMNIDALGIDVSIDTKVFKGMKLIGTEMQKRILLESFFTSISVKKEMFKDFVINGFRSWVKPETIESVFKVVDEINKNHQLNMEFSIYKKLTTQLIIIIHQINAGHLVAIQDTELVNLTDFKEFEVAEAFRSQLHECVHITDDEAIFLVNYLISLQLDLDDAKIKNKNPEVIGKIEEILRQVEQVYQVPTYSQTRFRNNISNHIYRIINPASHNLLIYNPFVKETKAEYFFSFSIASNIALQIEKEFTVEIQDSEIAYLAYHIQVILDSQDKKRKKLKTIILYSRSYERTKLIASKIATYFDELDICKIEKCSTDYVFDHSYLYIGINLAFTPQTTANFIMIQNGFQSIDIKKIRFFLEAQNSIIEDAAIHWMNENSPEEAIRHLLTLNGQEHYYEPTMKRESMSYTSIGNLVAIPHPYFEMEEYKERVIIGVNQKAIQWGNELVQLIIIYIPSSDIERNEYAFTEFFQKTKRIEHVRELLHTEQKTEFIKVWNQI</sequence>
<reference evidence="7 8" key="1">
    <citation type="submission" date="2024-01" db="EMBL/GenBank/DDBJ databases">
        <title>Culturomics analysis of mouse respiratory tract.</title>
        <authorList>
            <person name="Phillips A.M."/>
            <person name="Collette N.M."/>
            <person name="Mageeney C.M."/>
            <person name="Sinha A."/>
            <person name="Hern K.E."/>
            <person name="Arkin A.P."/>
            <person name="Williams K.P."/>
            <person name="Branda S."/>
        </authorList>
    </citation>
    <scope>NUCLEOTIDE SEQUENCE [LARGE SCALE GENOMIC DNA]</scope>
    <source>
        <strain evidence="7 8">CP20</strain>
    </source>
</reference>
<keyword evidence="3" id="KW-0010">Activator</keyword>
<dbReference type="InterPro" id="IPR016152">
    <property type="entry name" value="PTrfase/Anion_transptr"/>
</dbReference>